<dbReference type="Gene3D" id="3.30.1180.10">
    <property type="match status" value="1"/>
</dbReference>
<protein>
    <submittedName>
        <fullName evidence="3">DegV family protein</fullName>
    </submittedName>
</protein>
<dbReference type="NCBIfam" id="TIGR00762">
    <property type="entry name" value="DegV"/>
    <property type="match status" value="1"/>
</dbReference>
<comment type="caution">
    <text evidence="3">The sequence shown here is derived from an EMBL/GenBank/DDBJ whole genome shotgun (WGS) entry which is preliminary data.</text>
</comment>
<proteinExistence type="predicted"/>
<evidence type="ECO:0000313" key="4">
    <source>
        <dbReference type="Proteomes" id="UP001300383"/>
    </source>
</evidence>
<keyword evidence="2" id="KW-0446">Lipid-binding</keyword>
<dbReference type="InterPro" id="IPR050270">
    <property type="entry name" value="DegV_domain_contain"/>
</dbReference>
<dbReference type="GO" id="GO:0008289">
    <property type="term" value="F:lipid binding"/>
    <property type="evidence" value="ECO:0007669"/>
    <property type="project" value="UniProtKB-KW"/>
</dbReference>
<name>A0AAP4BB99_9FIRM</name>
<reference evidence="3 4" key="1">
    <citation type="submission" date="2023-05" db="EMBL/GenBank/DDBJ databases">
        <title>[ruminococcus] sp. nov., isolated from a pig farm feces dump.</title>
        <authorList>
            <person name="Chang Y.-H."/>
        </authorList>
    </citation>
    <scope>NUCLEOTIDE SEQUENCE [LARGE SCALE GENOMIC DNA]</scope>
    <source>
        <strain evidence="3 4">YH-rum2234</strain>
    </source>
</reference>
<evidence type="ECO:0000313" key="3">
    <source>
        <dbReference type="EMBL" id="MDI9243164.1"/>
    </source>
</evidence>
<dbReference type="Gene3D" id="2.20.28.50">
    <property type="entry name" value="degv family protein"/>
    <property type="match status" value="1"/>
</dbReference>
<dbReference type="InterPro" id="IPR003797">
    <property type="entry name" value="DegV"/>
</dbReference>
<accession>A0AAP4BB99</accession>
<dbReference type="AlphaFoldDB" id="A0AAP4BB99"/>
<comment type="function">
    <text evidence="1">May bind long-chain fatty acids, such as palmitate, and may play a role in lipid transport or fatty acid metabolism.</text>
</comment>
<dbReference type="Proteomes" id="UP001300383">
    <property type="component" value="Unassembled WGS sequence"/>
</dbReference>
<sequence>MADYVLVTDGTADLPGRYFEELGIEVVPMEFLMGETSYQHYSDAREMSFDEFYTRLKAGEKVSTTQINYYTYEKVFTPILEKGLDILYLCFSSGLSGTYQASLLAAETLMEKYPGRKIVSIDTLCASIGEGLLVYRAGQMKKAGMSMKELEAWVYENRLKVRHWFVVDDLEHLRQGGRISAAAAILGTALGVKPLLSVDTEGKLVNTAKLRGNKKILETFCQKIETDGYKSSEQTVIVGHAANPEMAAKLKETLLERGLIGDAIVADIGPIIGSHVGAGMCALVYTSDKDLVKE</sequence>
<dbReference type="InterPro" id="IPR043168">
    <property type="entry name" value="DegV_C"/>
</dbReference>
<dbReference type="EMBL" id="JASGBQ010000026">
    <property type="protein sequence ID" value="MDI9243164.1"/>
    <property type="molecule type" value="Genomic_DNA"/>
</dbReference>
<dbReference type="PANTHER" id="PTHR33434:SF3">
    <property type="entry name" value="DEGV DOMAIN-CONTAINING PROTEIN YITS"/>
    <property type="match status" value="1"/>
</dbReference>
<dbReference type="Gene3D" id="3.40.50.10440">
    <property type="entry name" value="Dihydroxyacetone kinase, domain 1"/>
    <property type="match status" value="1"/>
</dbReference>
<evidence type="ECO:0000256" key="2">
    <source>
        <dbReference type="ARBA" id="ARBA00023121"/>
    </source>
</evidence>
<dbReference type="RefSeq" id="WP_283231592.1">
    <property type="nucleotide sequence ID" value="NZ_JASGBQ010000026.1"/>
</dbReference>
<gene>
    <name evidence="3" type="ORF">QJ036_11915</name>
</gene>
<dbReference type="Pfam" id="PF02645">
    <property type="entry name" value="DegV"/>
    <property type="match status" value="1"/>
</dbReference>
<dbReference type="PROSITE" id="PS51482">
    <property type="entry name" value="DEGV"/>
    <property type="match status" value="1"/>
</dbReference>
<dbReference type="SUPFAM" id="SSF82549">
    <property type="entry name" value="DAK1/DegV-like"/>
    <property type="match status" value="1"/>
</dbReference>
<evidence type="ECO:0000256" key="1">
    <source>
        <dbReference type="ARBA" id="ARBA00003238"/>
    </source>
</evidence>
<dbReference type="PANTHER" id="PTHR33434">
    <property type="entry name" value="DEGV DOMAIN-CONTAINING PROTEIN DR_1986-RELATED"/>
    <property type="match status" value="1"/>
</dbReference>
<organism evidence="3 4">
    <name type="scientific">Fusibacillus kribbianus</name>
    <dbReference type="NCBI Taxonomy" id="3044208"/>
    <lineage>
        <taxon>Bacteria</taxon>
        <taxon>Bacillati</taxon>
        <taxon>Bacillota</taxon>
        <taxon>Clostridia</taxon>
        <taxon>Lachnospirales</taxon>
        <taxon>Lachnospiraceae</taxon>
        <taxon>Fusibacillus</taxon>
    </lineage>
</organism>
<keyword evidence="4" id="KW-1185">Reference proteome</keyword>